<feature type="compositionally biased region" description="Low complexity" evidence="2">
    <location>
        <begin position="62"/>
        <end position="92"/>
    </location>
</feature>
<gene>
    <name evidence="5" type="ORF">THARTR1_07998</name>
</gene>
<comment type="caution">
    <text evidence="5">The sequence shown here is derived from an EMBL/GenBank/DDBJ whole genome shotgun (WGS) entry which is preliminary data.</text>
</comment>
<comment type="similarity">
    <text evidence="1">Belongs to the DNA mismatch repair MutS family.</text>
</comment>
<evidence type="ECO:0000313" key="5">
    <source>
        <dbReference type="EMBL" id="PNP51348.1"/>
    </source>
</evidence>
<evidence type="ECO:0008006" key="7">
    <source>
        <dbReference type="Google" id="ProtNLM"/>
    </source>
</evidence>
<feature type="domain" description="DNA mismatch repair protein MutS connector" evidence="3">
    <location>
        <begin position="102"/>
        <end position="234"/>
    </location>
</feature>
<feature type="domain" description="DNA mismatch repair protein MutS core" evidence="4">
    <location>
        <begin position="261"/>
        <end position="369"/>
    </location>
</feature>
<evidence type="ECO:0000259" key="4">
    <source>
        <dbReference type="Pfam" id="PF05192"/>
    </source>
</evidence>
<dbReference type="GO" id="GO:0140664">
    <property type="term" value="F:ATP-dependent DNA damage sensor activity"/>
    <property type="evidence" value="ECO:0007669"/>
    <property type="project" value="InterPro"/>
</dbReference>
<accession>A0A2K0U0N4</accession>
<dbReference type="OrthoDB" id="276261at2759"/>
<dbReference type="GO" id="GO:0006298">
    <property type="term" value="P:mismatch repair"/>
    <property type="evidence" value="ECO:0007669"/>
    <property type="project" value="InterPro"/>
</dbReference>
<dbReference type="InterPro" id="IPR036187">
    <property type="entry name" value="DNA_mismatch_repair_MutS_sf"/>
</dbReference>
<dbReference type="Gene3D" id="1.10.1420.10">
    <property type="match status" value="1"/>
</dbReference>
<dbReference type="InterPro" id="IPR036678">
    <property type="entry name" value="MutS_con_dom_sf"/>
</dbReference>
<dbReference type="Proteomes" id="UP000236290">
    <property type="component" value="Unassembled WGS sequence"/>
</dbReference>
<feature type="region of interest" description="Disordered" evidence="2">
    <location>
        <begin position="52"/>
        <end position="97"/>
    </location>
</feature>
<proteinExistence type="inferred from homology"/>
<dbReference type="SUPFAM" id="SSF53150">
    <property type="entry name" value="DNA repair protein MutS, domain II"/>
    <property type="match status" value="1"/>
</dbReference>
<reference evidence="5 6" key="1">
    <citation type="submission" date="2017-02" db="EMBL/GenBank/DDBJ databases">
        <title>Genomes of Trichoderma spp. with biocontrol activity.</title>
        <authorList>
            <person name="Gardiner D."/>
            <person name="Kazan K."/>
            <person name="Vos C."/>
            <person name="Harvey P."/>
        </authorList>
    </citation>
    <scope>NUCLEOTIDE SEQUENCE [LARGE SCALE GENOMIC DNA]</scope>
    <source>
        <strain evidence="5 6">Tr1</strain>
    </source>
</reference>
<dbReference type="GO" id="GO:0005524">
    <property type="term" value="F:ATP binding"/>
    <property type="evidence" value="ECO:0007669"/>
    <property type="project" value="InterPro"/>
</dbReference>
<evidence type="ECO:0000256" key="1">
    <source>
        <dbReference type="ARBA" id="ARBA00006271"/>
    </source>
</evidence>
<feature type="compositionally biased region" description="Low complexity" evidence="2">
    <location>
        <begin position="1"/>
        <end position="38"/>
    </location>
</feature>
<dbReference type="InterPro" id="IPR007860">
    <property type="entry name" value="DNA_mmatch_repair_MutS_con_dom"/>
</dbReference>
<dbReference type="Pfam" id="PF05192">
    <property type="entry name" value="MutS_III"/>
    <property type="match status" value="1"/>
</dbReference>
<organism evidence="5 6">
    <name type="scientific">Trichoderma harzianum</name>
    <name type="common">Hypocrea lixii</name>
    <dbReference type="NCBI Taxonomy" id="5544"/>
    <lineage>
        <taxon>Eukaryota</taxon>
        <taxon>Fungi</taxon>
        <taxon>Dikarya</taxon>
        <taxon>Ascomycota</taxon>
        <taxon>Pezizomycotina</taxon>
        <taxon>Sordariomycetes</taxon>
        <taxon>Hypocreomycetidae</taxon>
        <taxon>Hypocreales</taxon>
        <taxon>Hypocreaceae</taxon>
        <taxon>Trichoderma</taxon>
    </lineage>
</organism>
<dbReference type="GO" id="GO:0007131">
    <property type="term" value="P:reciprocal meiotic recombination"/>
    <property type="evidence" value="ECO:0007669"/>
    <property type="project" value="TreeGrafter"/>
</dbReference>
<evidence type="ECO:0000256" key="2">
    <source>
        <dbReference type="SAM" id="MobiDB-lite"/>
    </source>
</evidence>
<dbReference type="InterPro" id="IPR045076">
    <property type="entry name" value="MutS"/>
</dbReference>
<sequence>MSPPSSQTSSRTTGAASSRFSSSVPPGSPGNLSSTSSSQVARYILGSEEIPSSRYSPSIAGSRASSAYTTASTTTSHPTTPSRRSRSEATPSLLGQSDSHGVVCAVSEARGVTPTVGIATVDFSLGEVTLSQICDNQSYVRTIHKLQLACPSRIVFMPSACSPNEPSTFFSLVRRLIPEAETASHDRSAWSESAGIEYIEHLAPEGDIGPIKVAIQGKYYAICCFSAAMKYIDRQFNLNFSPQSLRIRYQPSEDTMMIDISAMQSLEVMRNLKSAKSKECLFGLLNHTLTPMGSRVLRNNMLQPPTDFDGFIKTRYDALEEMVTNEEMFHEIRKGRKSGWNIDYVNNLLSHQLALRNFDDAEKTLTKVSHSMLAH</sequence>
<dbReference type="GO" id="GO:0030983">
    <property type="term" value="F:mismatched DNA binding"/>
    <property type="evidence" value="ECO:0007669"/>
    <property type="project" value="InterPro"/>
</dbReference>
<dbReference type="AlphaFoldDB" id="A0A2K0U0N4"/>
<dbReference type="InterPro" id="IPR007696">
    <property type="entry name" value="DNA_mismatch_repair_MutS_core"/>
</dbReference>
<evidence type="ECO:0000313" key="6">
    <source>
        <dbReference type="Proteomes" id="UP000236290"/>
    </source>
</evidence>
<dbReference type="PANTHER" id="PTHR11361">
    <property type="entry name" value="DNA MISMATCH REPAIR PROTEIN MUTS FAMILY MEMBER"/>
    <property type="match status" value="1"/>
</dbReference>
<protein>
    <recommendedName>
        <fullName evidence="7">DNA mismatch repair protein MutS core domain-containing protein</fullName>
    </recommendedName>
</protein>
<dbReference type="Pfam" id="PF05188">
    <property type="entry name" value="MutS_II"/>
    <property type="match status" value="1"/>
</dbReference>
<dbReference type="SUPFAM" id="SSF48334">
    <property type="entry name" value="DNA repair protein MutS, domain III"/>
    <property type="match status" value="1"/>
</dbReference>
<dbReference type="Gene3D" id="3.30.420.110">
    <property type="entry name" value="MutS, connector domain"/>
    <property type="match status" value="1"/>
</dbReference>
<dbReference type="PANTHER" id="PTHR11361:SF21">
    <property type="entry name" value="MUTS PROTEIN HOMOLOG 4"/>
    <property type="match status" value="1"/>
</dbReference>
<dbReference type="EMBL" id="MTYI01000125">
    <property type="protein sequence ID" value="PNP51348.1"/>
    <property type="molecule type" value="Genomic_DNA"/>
</dbReference>
<name>A0A2K0U0N4_TRIHA</name>
<evidence type="ECO:0000259" key="3">
    <source>
        <dbReference type="Pfam" id="PF05188"/>
    </source>
</evidence>
<dbReference type="GO" id="GO:0005634">
    <property type="term" value="C:nucleus"/>
    <property type="evidence" value="ECO:0007669"/>
    <property type="project" value="TreeGrafter"/>
</dbReference>
<feature type="region of interest" description="Disordered" evidence="2">
    <location>
        <begin position="1"/>
        <end position="39"/>
    </location>
</feature>